<organism evidence="1 2">
    <name type="scientific">Megaselia scalaris</name>
    <name type="common">Humpbacked fly</name>
    <name type="synonym">Phora scalaris</name>
    <dbReference type="NCBI Taxonomy" id="36166"/>
    <lineage>
        <taxon>Eukaryota</taxon>
        <taxon>Metazoa</taxon>
        <taxon>Ecdysozoa</taxon>
        <taxon>Arthropoda</taxon>
        <taxon>Hexapoda</taxon>
        <taxon>Insecta</taxon>
        <taxon>Pterygota</taxon>
        <taxon>Neoptera</taxon>
        <taxon>Endopterygota</taxon>
        <taxon>Diptera</taxon>
        <taxon>Brachycera</taxon>
        <taxon>Muscomorpha</taxon>
        <taxon>Platypezoidea</taxon>
        <taxon>Phoridae</taxon>
        <taxon>Megaseliini</taxon>
        <taxon>Megaselia</taxon>
    </lineage>
</organism>
<dbReference type="HOGENOM" id="CLU_2778775_0_0_1"/>
<reference evidence="2" key="1">
    <citation type="submission" date="2013-02" db="EMBL/GenBank/DDBJ databases">
        <authorList>
            <person name="Hughes D."/>
        </authorList>
    </citation>
    <scope>NUCLEOTIDE SEQUENCE</scope>
    <source>
        <strain>Durham</strain>
        <strain evidence="2">NC isolate 2 -- Noor lab</strain>
    </source>
</reference>
<accession>T1GTN4</accession>
<protein>
    <submittedName>
        <fullName evidence="1">Uncharacterized protein</fullName>
    </submittedName>
</protein>
<dbReference type="EnsemblMetazoa" id="MESCA007072-RA">
    <property type="protein sequence ID" value="MESCA007072-PA"/>
    <property type="gene ID" value="MESCA007072"/>
</dbReference>
<evidence type="ECO:0000313" key="1">
    <source>
        <dbReference type="EnsemblMetazoa" id="MESCA007072-PA"/>
    </source>
</evidence>
<dbReference type="EMBL" id="CAQQ02199202">
    <property type="status" value="NOT_ANNOTATED_CDS"/>
    <property type="molecule type" value="Genomic_DNA"/>
</dbReference>
<dbReference type="AlphaFoldDB" id="T1GTN4"/>
<name>T1GTN4_MEGSC</name>
<dbReference type="EMBL" id="CAQQ02199203">
    <property type="status" value="NOT_ANNOTATED_CDS"/>
    <property type="molecule type" value="Genomic_DNA"/>
</dbReference>
<proteinExistence type="predicted"/>
<keyword evidence="2" id="KW-1185">Reference proteome</keyword>
<reference evidence="1" key="2">
    <citation type="submission" date="2015-06" db="UniProtKB">
        <authorList>
            <consortium name="EnsemblMetazoa"/>
        </authorList>
    </citation>
    <scope>IDENTIFICATION</scope>
</reference>
<sequence length="69" mass="8195">MKKVAQKKVLNFKFLLTRKYSRYRAMGKFYDLENCRCILMSVKMDCAAGLSVQTRTRRDRLDLECHCVL</sequence>
<dbReference type="Proteomes" id="UP000015102">
    <property type="component" value="Unassembled WGS sequence"/>
</dbReference>
<evidence type="ECO:0000313" key="2">
    <source>
        <dbReference type="Proteomes" id="UP000015102"/>
    </source>
</evidence>